<evidence type="ECO:0000313" key="2">
    <source>
        <dbReference type="Proteomes" id="UP000408523"/>
    </source>
</evidence>
<dbReference type="Proteomes" id="UP000408523">
    <property type="component" value="Unassembled WGS sequence"/>
</dbReference>
<dbReference type="AlphaFoldDB" id="A0A663A1C9"/>
<evidence type="ECO:0000313" key="1">
    <source>
        <dbReference type="EMBL" id="TSE49077.1"/>
    </source>
</evidence>
<comment type="caution">
    <text evidence="1">The sequence shown here is derived from an EMBL/GenBank/DDBJ whole genome shotgun (WGS) entry which is preliminary data.</text>
</comment>
<gene>
    <name evidence="1" type="ORF">EH214_01749</name>
</gene>
<proteinExistence type="predicted"/>
<sequence>MLRLAFDFIITWRETRTRPNAYEATGCITRKIKDMLQEKTAKYFLKYRHDGHTSHLTGRNKNMGWK</sequence>
<dbReference type="EMBL" id="RWHZ01000018">
    <property type="protein sequence ID" value="TSE49077.1"/>
    <property type="molecule type" value="Genomic_DNA"/>
</dbReference>
<reference evidence="1 2" key="1">
    <citation type="journal article" date="2019" name="Nat. Commun.">
        <title>Gram positive-like bacteriocins with broad spectrum anti-Bacteroidales activity encoded on mobile elements of the human gut microbiota.</title>
        <authorList>
            <person name="Bechon N."/>
            <person name="Coyne M.J.Jr."/>
            <person name="Laclare-Mceneany V."/>
            <person name="Chatzidaki-Livanis M."/>
            <person name="Ghigo J.-M."/>
            <person name="Comstock L.E."/>
        </authorList>
    </citation>
    <scope>NUCLEOTIDE SEQUENCE [LARGE SCALE GENOMIC DNA]</scope>
    <source>
        <strain evidence="1 2">CL01T12C17</strain>
    </source>
</reference>
<name>A0A663A1C9_PHOVU</name>
<protein>
    <submittedName>
        <fullName evidence="1">Uncharacterized protein</fullName>
    </submittedName>
</protein>
<organism evidence="1 2">
    <name type="scientific">Phocaeicola vulgatus</name>
    <name type="common">Bacteroides vulgatus</name>
    <dbReference type="NCBI Taxonomy" id="821"/>
    <lineage>
        <taxon>Bacteria</taxon>
        <taxon>Pseudomonadati</taxon>
        <taxon>Bacteroidota</taxon>
        <taxon>Bacteroidia</taxon>
        <taxon>Bacteroidales</taxon>
        <taxon>Bacteroidaceae</taxon>
        <taxon>Phocaeicola</taxon>
    </lineage>
</organism>
<accession>A0A663A1C9</accession>